<gene>
    <name evidence="2" type="ORF">BG011_005210</name>
</gene>
<protein>
    <submittedName>
        <fullName evidence="2">Uncharacterized protein</fullName>
    </submittedName>
</protein>
<reference evidence="2" key="1">
    <citation type="journal article" date="2020" name="Fungal Divers.">
        <title>Resolving the Mortierellaceae phylogeny through synthesis of multi-gene phylogenetics and phylogenomics.</title>
        <authorList>
            <person name="Vandepol N."/>
            <person name="Liber J."/>
            <person name="Desiro A."/>
            <person name="Na H."/>
            <person name="Kennedy M."/>
            <person name="Barry K."/>
            <person name="Grigoriev I.V."/>
            <person name="Miller A.N."/>
            <person name="O'Donnell K."/>
            <person name="Stajich J.E."/>
            <person name="Bonito G."/>
        </authorList>
    </citation>
    <scope>NUCLEOTIDE SEQUENCE</scope>
    <source>
        <strain evidence="2">KOD948</strain>
    </source>
</reference>
<dbReference type="OrthoDB" id="2422218at2759"/>
<dbReference type="AlphaFoldDB" id="A0A9P6U1M1"/>
<evidence type="ECO:0000313" key="2">
    <source>
        <dbReference type="EMBL" id="KAG0255279.1"/>
    </source>
</evidence>
<sequence>MTLALTVSGALTAQERAEIELKEGSRANFCPPCLQKAMHNHFPHACAPDLDSDAANHRVEGSTPQEERCVCVSFQDLSWMKADCSKECDYVHSEQNMKFFLPSEKIEGCDKWIDFATGKEKDVEGFTPKNEDHKPEVFPIVDPPPKAEGEKVEEEGETDERAYKVSVKVTTAEDDAKKQLELESGLKDEIKGSDKKDETKAETKDEL</sequence>
<comment type="caution">
    <text evidence="2">The sequence shown here is derived from an EMBL/GenBank/DDBJ whole genome shotgun (WGS) entry which is preliminary data.</text>
</comment>
<name>A0A9P6U1M1_9FUNG</name>
<evidence type="ECO:0000313" key="3">
    <source>
        <dbReference type="Proteomes" id="UP000726737"/>
    </source>
</evidence>
<feature type="region of interest" description="Disordered" evidence="1">
    <location>
        <begin position="184"/>
        <end position="207"/>
    </location>
</feature>
<proteinExistence type="predicted"/>
<dbReference type="Proteomes" id="UP000726737">
    <property type="component" value="Unassembled WGS sequence"/>
</dbReference>
<feature type="region of interest" description="Disordered" evidence="1">
    <location>
        <begin position="141"/>
        <end position="167"/>
    </location>
</feature>
<organism evidence="2 3">
    <name type="scientific">Mortierella polycephala</name>
    <dbReference type="NCBI Taxonomy" id="41804"/>
    <lineage>
        <taxon>Eukaryota</taxon>
        <taxon>Fungi</taxon>
        <taxon>Fungi incertae sedis</taxon>
        <taxon>Mucoromycota</taxon>
        <taxon>Mortierellomycotina</taxon>
        <taxon>Mortierellomycetes</taxon>
        <taxon>Mortierellales</taxon>
        <taxon>Mortierellaceae</taxon>
        <taxon>Mortierella</taxon>
    </lineage>
</organism>
<evidence type="ECO:0000256" key="1">
    <source>
        <dbReference type="SAM" id="MobiDB-lite"/>
    </source>
</evidence>
<dbReference type="EMBL" id="JAAAJA010000357">
    <property type="protein sequence ID" value="KAG0255279.1"/>
    <property type="molecule type" value="Genomic_DNA"/>
</dbReference>
<keyword evidence="3" id="KW-1185">Reference proteome</keyword>
<accession>A0A9P6U1M1</accession>